<dbReference type="KEGG" id="lgn:ABM34_11920"/>
<keyword evidence="1" id="KW-1003">Cell membrane</keyword>
<dbReference type="PANTHER" id="PTHR46795">
    <property type="entry name" value="ABC TRANSPORTER PERMEASE-RELATED-RELATED"/>
    <property type="match status" value="1"/>
</dbReference>
<feature type="transmembrane region" description="Helical" evidence="1">
    <location>
        <begin position="229"/>
        <end position="248"/>
    </location>
</feature>
<dbReference type="AlphaFoldDB" id="A0A0H4R325"/>
<feature type="transmembrane region" description="Helical" evidence="1">
    <location>
        <begin position="100"/>
        <end position="126"/>
    </location>
</feature>
<evidence type="ECO:0008006" key="4">
    <source>
        <dbReference type="Google" id="ProtNLM"/>
    </source>
</evidence>
<accession>A0A0H4R325</accession>
<dbReference type="GO" id="GO:0005886">
    <property type="term" value="C:plasma membrane"/>
    <property type="evidence" value="ECO:0007669"/>
    <property type="project" value="UniProtKB-SubCell"/>
</dbReference>
<evidence type="ECO:0000313" key="2">
    <source>
        <dbReference type="EMBL" id="AKP68170.1"/>
    </source>
</evidence>
<reference evidence="3" key="1">
    <citation type="submission" date="2015-07" db="EMBL/GenBank/DDBJ databases">
        <title>Lactobacillus ginsenosidimutans/EMML 3141/ whole genome sequencing.</title>
        <authorList>
            <person name="Kim M.K."/>
            <person name="Im W.-T."/>
            <person name="Srinivasan S."/>
            <person name="Lee J.-J."/>
        </authorList>
    </citation>
    <scope>NUCLEOTIDE SEQUENCE [LARGE SCALE GENOMIC DNA]</scope>
    <source>
        <strain evidence="3">EMML 3041</strain>
    </source>
</reference>
<protein>
    <recommendedName>
        <fullName evidence="4">ABC transporter permease</fullName>
    </recommendedName>
</protein>
<feature type="transmembrane region" description="Helical" evidence="1">
    <location>
        <begin position="547"/>
        <end position="573"/>
    </location>
</feature>
<feature type="transmembrane region" description="Helical" evidence="1">
    <location>
        <begin position="192"/>
        <end position="217"/>
    </location>
</feature>
<dbReference type="PATRIC" id="fig|1007676.4.peg.2411"/>
<gene>
    <name evidence="2" type="ORF">ABM34_11920</name>
</gene>
<dbReference type="PIRSF" id="PIRSF018968">
    <property type="entry name" value="ABC_permease_BceB"/>
    <property type="match status" value="1"/>
</dbReference>
<sequence>MYLKIIRRTLYNLRDSYLIYILSSSFAVAVLTLLATLVNDPSLQVSKNWNDMFGTVLNFMVFIFEFFTFVYMAYVGGFFIDQQRQEFKTYRKLGMSRFAIAIIGFCKTFIIQILAWIIGMVVAVILQKFMGMLLVYLMRLRIDFVFFISLPTFIRMVYVGLYSSLILSVINGFRSFWITRVNVKKKRFQLSWFTKSLLGVIGLIFFIIGIILTVQIFSSVQDTQSIDNSIVMAVIVMFLYLFGTYFIFKGFLPLCLQILDKLKLFSYNGTNLFSFKYLRGRLIKNTSIIWFVTELSAMAVALLVFCYAGYQMIYQNYQGTYPFELASTSNKAPQIQKELDKKHTHVRAKYHSNVKWTVSEIWDYSQQKYIPRLVALMPYSEYSDMPNKVISRNPTITSNEFLEIRYNLTSLSPNYRSTTHAIKIKDAPEIQRRSVGSFFPYGTQMFSGFLMIVPDSYYQNVKGEVHETFYGWDVKGSDKLSSKFMKKLTKKDNHYVIRVNVGSSLDKSSLTKITSWGREDIQSNDYVQDTHARQASTKHLVTQATGFFLFIVAIFSIALLIALGSLLTLKVMLRDDYEWRQLQTLKKIGVTNDELKQIVRRETSFLFGISIIFTLIQSFVVVGVLNLSVNQSAFIPFLLIGTAYIVLYGLTGFLTFIMSWRGVRQKIQSSSN</sequence>
<keyword evidence="1" id="KW-1133">Transmembrane helix</keyword>
<evidence type="ECO:0000313" key="3">
    <source>
        <dbReference type="Proteomes" id="UP000036106"/>
    </source>
</evidence>
<feature type="transmembrane region" description="Helical" evidence="1">
    <location>
        <begin position="17"/>
        <end position="37"/>
    </location>
</feature>
<dbReference type="STRING" id="1007676.ABM34_11920"/>
<feature type="transmembrane region" description="Helical" evidence="1">
    <location>
        <begin position="57"/>
        <end position="80"/>
    </location>
</feature>
<name>A0A0H4R325_9LACO</name>
<dbReference type="GO" id="GO:0055085">
    <property type="term" value="P:transmembrane transport"/>
    <property type="evidence" value="ECO:0007669"/>
    <property type="project" value="UniProtKB-UniRule"/>
</dbReference>
<dbReference type="EMBL" id="CP012034">
    <property type="protein sequence ID" value="AKP68170.1"/>
    <property type="molecule type" value="Genomic_DNA"/>
</dbReference>
<feature type="transmembrane region" description="Helical" evidence="1">
    <location>
        <begin position="633"/>
        <end position="657"/>
    </location>
</feature>
<proteinExistence type="inferred from homology"/>
<keyword evidence="1" id="KW-0472">Membrane</keyword>
<evidence type="ECO:0000256" key="1">
    <source>
        <dbReference type="PIRNR" id="PIRNR018968"/>
    </source>
</evidence>
<feature type="transmembrane region" description="Helical" evidence="1">
    <location>
        <begin position="146"/>
        <end position="171"/>
    </location>
</feature>
<feature type="transmembrane region" description="Helical" evidence="1">
    <location>
        <begin position="288"/>
        <end position="310"/>
    </location>
</feature>
<dbReference type="InterPro" id="IPR027022">
    <property type="entry name" value="ABC_permease_BceB-typ"/>
</dbReference>
<keyword evidence="1" id="KW-0812">Transmembrane</keyword>
<keyword evidence="3" id="KW-1185">Reference proteome</keyword>
<dbReference type="PANTHER" id="PTHR46795:SF3">
    <property type="entry name" value="ABC TRANSPORTER PERMEASE"/>
    <property type="match status" value="1"/>
</dbReference>
<dbReference type="Proteomes" id="UP000036106">
    <property type="component" value="Chromosome"/>
</dbReference>
<comment type="subcellular location">
    <subcellularLocation>
        <location evidence="1">Cell membrane</location>
        <topology evidence="1">Multi-pass membrane protein</topology>
    </subcellularLocation>
</comment>
<organism evidence="2 3">
    <name type="scientific">Companilactobacillus ginsenosidimutans</name>
    <dbReference type="NCBI Taxonomy" id="1007676"/>
    <lineage>
        <taxon>Bacteria</taxon>
        <taxon>Bacillati</taxon>
        <taxon>Bacillota</taxon>
        <taxon>Bacilli</taxon>
        <taxon>Lactobacillales</taxon>
        <taxon>Lactobacillaceae</taxon>
        <taxon>Companilactobacillus</taxon>
    </lineage>
</organism>
<feature type="transmembrane region" description="Helical" evidence="1">
    <location>
        <begin position="605"/>
        <end position="627"/>
    </location>
</feature>
<dbReference type="InterPro" id="IPR052536">
    <property type="entry name" value="ABC-4_Integral_Memb_Prot"/>
</dbReference>
<keyword evidence="1" id="KW-0813">Transport</keyword>
<comment type="similarity">
    <text evidence="1">Belongs to the ABC-4 integral membrane protein family.</text>
</comment>